<dbReference type="InParanoid" id="A0A1E7F7S1"/>
<reference evidence="2 3" key="1">
    <citation type="submission" date="2016-09" db="EMBL/GenBank/DDBJ databases">
        <title>Extensive genetic diversity and differential bi-allelic expression allows diatom success in the polar Southern Ocean.</title>
        <authorList>
            <consortium name="DOE Joint Genome Institute"/>
            <person name="Mock T."/>
            <person name="Otillar R.P."/>
            <person name="Strauss J."/>
            <person name="Dupont C."/>
            <person name="Frickenhaus S."/>
            <person name="Maumus F."/>
            <person name="Mcmullan M."/>
            <person name="Sanges R."/>
            <person name="Schmutz J."/>
            <person name="Toseland A."/>
            <person name="Valas R."/>
            <person name="Veluchamy A."/>
            <person name="Ward B.J."/>
            <person name="Allen A."/>
            <person name="Barry K."/>
            <person name="Falciatore A."/>
            <person name="Ferrante M."/>
            <person name="Fortunato A.E."/>
            <person name="Gloeckner G."/>
            <person name="Gruber A."/>
            <person name="Hipkin R."/>
            <person name="Janech M."/>
            <person name="Kroth P."/>
            <person name="Leese F."/>
            <person name="Lindquist E."/>
            <person name="Lyon B.R."/>
            <person name="Martin J."/>
            <person name="Mayer C."/>
            <person name="Parker M."/>
            <person name="Quesneville H."/>
            <person name="Raymond J."/>
            <person name="Uhlig C."/>
            <person name="Valentin K.U."/>
            <person name="Worden A.Z."/>
            <person name="Armbrust E.V."/>
            <person name="Bowler C."/>
            <person name="Green B."/>
            <person name="Moulton V."/>
            <person name="Van Oosterhout C."/>
            <person name="Grigoriev I."/>
        </authorList>
    </citation>
    <scope>NUCLEOTIDE SEQUENCE [LARGE SCALE GENOMIC DNA]</scope>
    <source>
        <strain evidence="2 3">CCMP1102</strain>
    </source>
</reference>
<accession>A0A1E7F7S1</accession>
<dbReference type="Proteomes" id="UP000095751">
    <property type="component" value="Unassembled WGS sequence"/>
</dbReference>
<feature type="region of interest" description="Disordered" evidence="1">
    <location>
        <begin position="174"/>
        <end position="228"/>
    </location>
</feature>
<organism evidence="2 3">
    <name type="scientific">Fragilariopsis cylindrus CCMP1102</name>
    <dbReference type="NCBI Taxonomy" id="635003"/>
    <lineage>
        <taxon>Eukaryota</taxon>
        <taxon>Sar</taxon>
        <taxon>Stramenopiles</taxon>
        <taxon>Ochrophyta</taxon>
        <taxon>Bacillariophyta</taxon>
        <taxon>Bacillariophyceae</taxon>
        <taxon>Bacillariophycidae</taxon>
        <taxon>Bacillariales</taxon>
        <taxon>Bacillariaceae</taxon>
        <taxon>Fragilariopsis</taxon>
    </lineage>
</organism>
<protein>
    <submittedName>
        <fullName evidence="2">Uncharacterized protein</fullName>
    </submittedName>
</protein>
<gene>
    <name evidence="2" type="ORF">FRACYDRAFT_240711</name>
</gene>
<sequence length="262" mass="29887">MTTVTKASIYDDKTRITAQHKATATATAISLTFVKRIYVSAVTMVFGFTNATPREKLLAFHHAVYDEKFETSVNGKRFSYEEERANIRKRSDDFPVMQCSNFEAEILDLITFHYTYDFHEDGLPKDTYKIHAMATVNPNNGKIISMKYMTGQAVVEIYQFNERFHHDIIEDENHGIPTRNLSSSTKTSSITSHRRTNDRKISRTNNKQENQIHKLSSSSAPPALNDKSRTTIISRIRSRRIKLISHISELLSMNSVGSTSSQ</sequence>
<feature type="compositionally biased region" description="Low complexity" evidence="1">
    <location>
        <begin position="178"/>
        <end position="191"/>
    </location>
</feature>
<proteinExistence type="predicted"/>
<evidence type="ECO:0000313" key="3">
    <source>
        <dbReference type="Proteomes" id="UP000095751"/>
    </source>
</evidence>
<dbReference type="EMBL" id="KV784360">
    <property type="protein sequence ID" value="OEU14179.1"/>
    <property type="molecule type" value="Genomic_DNA"/>
</dbReference>
<feature type="compositionally biased region" description="Polar residues" evidence="1">
    <location>
        <begin position="203"/>
        <end position="220"/>
    </location>
</feature>
<dbReference type="AlphaFoldDB" id="A0A1E7F7S1"/>
<evidence type="ECO:0000313" key="2">
    <source>
        <dbReference type="EMBL" id="OEU14179.1"/>
    </source>
</evidence>
<evidence type="ECO:0000256" key="1">
    <source>
        <dbReference type="SAM" id="MobiDB-lite"/>
    </source>
</evidence>
<keyword evidence="3" id="KW-1185">Reference proteome</keyword>
<name>A0A1E7F7S1_9STRA</name>
<dbReference type="KEGG" id="fcy:FRACYDRAFT_240711"/>